<gene>
    <name evidence="1" type="ORF">ACFFMS_24575</name>
</gene>
<name>A0ABV5WMC5_9BACI</name>
<organism evidence="1 2">
    <name type="scientific">Ectobacillus funiculus</name>
    <dbReference type="NCBI Taxonomy" id="137993"/>
    <lineage>
        <taxon>Bacteria</taxon>
        <taxon>Bacillati</taxon>
        <taxon>Bacillota</taxon>
        <taxon>Bacilli</taxon>
        <taxon>Bacillales</taxon>
        <taxon>Bacillaceae</taxon>
        <taxon>Ectobacillus</taxon>
    </lineage>
</organism>
<dbReference type="Proteomes" id="UP001589609">
    <property type="component" value="Unassembled WGS sequence"/>
</dbReference>
<reference evidence="1 2" key="1">
    <citation type="submission" date="2024-09" db="EMBL/GenBank/DDBJ databases">
        <authorList>
            <person name="Sun Q."/>
            <person name="Mori K."/>
        </authorList>
    </citation>
    <scope>NUCLEOTIDE SEQUENCE [LARGE SCALE GENOMIC DNA]</scope>
    <source>
        <strain evidence="1 2">JCM 11201</strain>
    </source>
</reference>
<proteinExistence type="predicted"/>
<evidence type="ECO:0000313" key="2">
    <source>
        <dbReference type="Proteomes" id="UP001589609"/>
    </source>
</evidence>
<dbReference type="RefSeq" id="WP_379951599.1">
    <property type="nucleotide sequence ID" value="NZ_JBHMAF010000193.1"/>
</dbReference>
<keyword evidence="2" id="KW-1185">Reference proteome</keyword>
<accession>A0ABV5WMC5</accession>
<comment type="caution">
    <text evidence="1">The sequence shown here is derived from an EMBL/GenBank/DDBJ whole genome shotgun (WGS) entry which is preliminary data.</text>
</comment>
<sequence>MRRYRNVNTGAILTEQELHELHLREYEEMWGKIKDNLEHHALQNKKEDFITYMFENDLDFDFEEIEEA</sequence>
<dbReference type="EMBL" id="JBHMAF010000193">
    <property type="protein sequence ID" value="MFB9761426.1"/>
    <property type="molecule type" value="Genomic_DNA"/>
</dbReference>
<evidence type="ECO:0008006" key="3">
    <source>
        <dbReference type="Google" id="ProtNLM"/>
    </source>
</evidence>
<protein>
    <recommendedName>
        <fullName evidence="3">Phage protein</fullName>
    </recommendedName>
</protein>
<evidence type="ECO:0000313" key="1">
    <source>
        <dbReference type="EMBL" id="MFB9761426.1"/>
    </source>
</evidence>